<protein>
    <recommendedName>
        <fullName evidence="8">Tetraspanin family protein</fullName>
    </recommendedName>
</protein>
<comment type="caution">
    <text evidence="6">The sequence shown here is derived from an EMBL/GenBank/DDBJ whole genome shotgun (WGS) entry which is preliminary data.</text>
</comment>
<feature type="transmembrane region" description="Helical" evidence="5">
    <location>
        <begin position="93"/>
        <end position="117"/>
    </location>
</feature>
<proteinExistence type="predicted"/>
<evidence type="ECO:0008006" key="8">
    <source>
        <dbReference type="Google" id="ProtNLM"/>
    </source>
</evidence>
<comment type="subcellular location">
    <subcellularLocation>
        <location evidence="1">Membrane</location>
        <topology evidence="1">Multi-pass membrane protein</topology>
    </subcellularLocation>
</comment>
<evidence type="ECO:0000256" key="2">
    <source>
        <dbReference type="ARBA" id="ARBA00022692"/>
    </source>
</evidence>
<dbReference type="EMBL" id="CAJJDO010000042">
    <property type="protein sequence ID" value="CAD8165040.1"/>
    <property type="molecule type" value="Genomic_DNA"/>
</dbReference>
<dbReference type="AlphaFoldDB" id="A0A8S1UJP3"/>
<keyword evidence="7" id="KW-1185">Reference proteome</keyword>
<evidence type="ECO:0000313" key="7">
    <source>
        <dbReference type="Proteomes" id="UP000689195"/>
    </source>
</evidence>
<keyword evidence="3 5" id="KW-1133">Transmembrane helix</keyword>
<dbReference type="GO" id="GO:0016020">
    <property type="term" value="C:membrane"/>
    <property type="evidence" value="ECO:0007669"/>
    <property type="project" value="UniProtKB-SubCell"/>
</dbReference>
<evidence type="ECO:0000256" key="1">
    <source>
        <dbReference type="ARBA" id="ARBA00004141"/>
    </source>
</evidence>
<feature type="transmembrane region" description="Helical" evidence="5">
    <location>
        <begin position="241"/>
        <end position="268"/>
    </location>
</feature>
<evidence type="ECO:0000256" key="4">
    <source>
        <dbReference type="ARBA" id="ARBA00023136"/>
    </source>
</evidence>
<sequence>MCLPLKTLKVIALIQVFFALALAIVAFIGAYYITNLLGKVDQQLKELGVAFISIKFLSRPFWTLAFGILIVAISGILGTVLKNKKFFLVIFNAGNLCFFVTFTLTGIIAIILGIVIAQDQTCSPSDPQYTTVQSMYDLAQKNLCKSPCECYYSKDITPEVSKEVIVYSKNDESKAIRAQECNYFNSTFDMDAQAIQWMEQKFDCSGWCIEYPIQMFNDVNLDVKDQQYSCYKAIGNYFKRLFSISGIIFIILAFIMGLMFIFTCCLGYHPENQLKFDNYSKIRNQK</sequence>
<dbReference type="Proteomes" id="UP000689195">
    <property type="component" value="Unassembled WGS sequence"/>
</dbReference>
<keyword evidence="2 5" id="KW-0812">Transmembrane</keyword>
<evidence type="ECO:0000313" key="6">
    <source>
        <dbReference type="EMBL" id="CAD8165040.1"/>
    </source>
</evidence>
<keyword evidence="4 5" id="KW-0472">Membrane</keyword>
<organism evidence="6 7">
    <name type="scientific">Paramecium pentaurelia</name>
    <dbReference type="NCBI Taxonomy" id="43138"/>
    <lineage>
        <taxon>Eukaryota</taxon>
        <taxon>Sar</taxon>
        <taxon>Alveolata</taxon>
        <taxon>Ciliophora</taxon>
        <taxon>Intramacronucleata</taxon>
        <taxon>Oligohymenophorea</taxon>
        <taxon>Peniculida</taxon>
        <taxon>Parameciidae</taxon>
        <taxon>Paramecium</taxon>
    </lineage>
</organism>
<dbReference type="InterPro" id="IPR018499">
    <property type="entry name" value="Tetraspanin/Peripherin"/>
</dbReference>
<gene>
    <name evidence="6" type="ORF">PPENT_87.1.T0420012</name>
</gene>
<evidence type="ECO:0000256" key="3">
    <source>
        <dbReference type="ARBA" id="ARBA00022989"/>
    </source>
</evidence>
<accession>A0A8S1UJP3</accession>
<feature type="transmembrane region" description="Helical" evidence="5">
    <location>
        <begin position="12"/>
        <end position="33"/>
    </location>
</feature>
<evidence type="ECO:0000256" key="5">
    <source>
        <dbReference type="SAM" id="Phobius"/>
    </source>
</evidence>
<reference evidence="6" key="1">
    <citation type="submission" date="2021-01" db="EMBL/GenBank/DDBJ databases">
        <authorList>
            <consortium name="Genoscope - CEA"/>
            <person name="William W."/>
        </authorList>
    </citation>
    <scope>NUCLEOTIDE SEQUENCE</scope>
</reference>
<feature type="transmembrane region" description="Helical" evidence="5">
    <location>
        <begin position="61"/>
        <end position="81"/>
    </location>
</feature>
<dbReference type="Pfam" id="PF00335">
    <property type="entry name" value="Tetraspanin"/>
    <property type="match status" value="1"/>
</dbReference>
<name>A0A8S1UJP3_9CILI</name>
<dbReference type="OrthoDB" id="287304at2759"/>